<organism evidence="1 2">
    <name type="scientific">Ficus carica</name>
    <name type="common">Common fig</name>
    <dbReference type="NCBI Taxonomy" id="3494"/>
    <lineage>
        <taxon>Eukaryota</taxon>
        <taxon>Viridiplantae</taxon>
        <taxon>Streptophyta</taxon>
        <taxon>Embryophyta</taxon>
        <taxon>Tracheophyta</taxon>
        <taxon>Spermatophyta</taxon>
        <taxon>Magnoliopsida</taxon>
        <taxon>eudicotyledons</taxon>
        <taxon>Gunneridae</taxon>
        <taxon>Pentapetalae</taxon>
        <taxon>rosids</taxon>
        <taxon>fabids</taxon>
        <taxon>Rosales</taxon>
        <taxon>Moraceae</taxon>
        <taxon>Ficeae</taxon>
        <taxon>Ficus</taxon>
    </lineage>
</organism>
<accession>A0AA88AL19</accession>
<proteinExistence type="predicted"/>
<gene>
    <name evidence="1" type="ORF">TIFTF001_021841</name>
</gene>
<name>A0AA88AL19_FICCA</name>
<dbReference type="EMBL" id="BTGU01000042">
    <property type="protein sequence ID" value="GMN52672.1"/>
    <property type="molecule type" value="Genomic_DNA"/>
</dbReference>
<dbReference type="Proteomes" id="UP001187192">
    <property type="component" value="Unassembled WGS sequence"/>
</dbReference>
<keyword evidence="2" id="KW-1185">Reference proteome</keyword>
<evidence type="ECO:0000313" key="2">
    <source>
        <dbReference type="Proteomes" id="UP001187192"/>
    </source>
</evidence>
<evidence type="ECO:0000313" key="1">
    <source>
        <dbReference type="EMBL" id="GMN52672.1"/>
    </source>
</evidence>
<protein>
    <submittedName>
        <fullName evidence="1">Uncharacterized protein</fullName>
    </submittedName>
</protein>
<sequence length="71" mass="8263">MPISSLLDEGSRSRRQWRSVTTSRKGRRSLLLPTIATTRPLSSRDCKSRQQWQRCIFAMSSDKILKLLQIE</sequence>
<reference evidence="1" key="1">
    <citation type="submission" date="2023-07" db="EMBL/GenBank/DDBJ databases">
        <title>draft genome sequence of fig (Ficus carica).</title>
        <authorList>
            <person name="Takahashi T."/>
            <person name="Nishimura K."/>
        </authorList>
    </citation>
    <scope>NUCLEOTIDE SEQUENCE</scope>
</reference>
<comment type="caution">
    <text evidence="1">The sequence shown here is derived from an EMBL/GenBank/DDBJ whole genome shotgun (WGS) entry which is preliminary data.</text>
</comment>
<dbReference type="AlphaFoldDB" id="A0AA88AL19"/>